<evidence type="ECO:0000313" key="11">
    <source>
        <dbReference type="Ensembl" id="ENSATEP00000029868.1"/>
    </source>
</evidence>
<proteinExistence type="predicted"/>
<dbReference type="SUPFAM" id="SSF49265">
    <property type="entry name" value="Fibronectin type III"/>
    <property type="match status" value="4"/>
</dbReference>
<dbReference type="PANTHER" id="PTHR23037">
    <property type="entry name" value="CYTOKINE RECEPTOR"/>
    <property type="match status" value="1"/>
</dbReference>
<keyword evidence="4 8" id="KW-1133">Transmembrane helix</keyword>
<dbReference type="GeneID" id="113152869"/>
<dbReference type="OrthoDB" id="8608526at2759"/>
<dbReference type="GO" id="GO:0004896">
    <property type="term" value="F:cytokine receptor activity"/>
    <property type="evidence" value="ECO:0007669"/>
    <property type="project" value="TreeGrafter"/>
</dbReference>
<evidence type="ECO:0000256" key="7">
    <source>
        <dbReference type="ARBA" id="ARBA00023180"/>
    </source>
</evidence>
<evidence type="ECO:0000256" key="1">
    <source>
        <dbReference type="ARBA" id="ARBA00004479"/>
    </source>
</evidence>
<evidence type="ECO:0000256" key="8">
    <source>
        <dbReference type="SAM" id="Phobius"/>
    </source>
</evidence>
<comment type="subcellular location">
    <subcellularLocation>
        <location evidence="1">Membrane</location>
        <topology evidence="1">Single-pass type I membrane protein</topology>
    </subcellularLocation>
</comment>
<feature type="domain" description="Fibronectin type-III" evidence="10">
    <location>
        <begin position="335"/>
        <end position="430"/>
    </location>
</feature>
<dbReference type="Gene3D" id="2.60.40.10">
    <property type="entry name" value="Immunoglobulins"/>
    <property type="match status" value="4"/>
</dbReference>
<evidence type="ECO:0000256" key="2">
    <source>
        <dbReference type="ARBA" id="ARBA00022692"/>
    </source>
</evidence>
<evidence type="ECO:0000259" key="10">
    <source>
        <dbReference type="PROSITE" id="PS50853"/>
    </source>
</evidence>
<dbReference type="InterPro" id="IPR015152">
    <property type="entry name" value="Growth/epo_recpt_lig-bind"/>
</dbReference>
<dbReference type="InterPro" id="IPR013783">
    <property type="entry name" value="Ig-like_fold"/>
</dbReference>
<dbReference type="Ensembl" id="ENSATET00000030323.3">
    <property type="protein sequence ID" value="ENSATEP00000029868.1"/>
    <property type="gene ID" value="ENSATEG00000020625.3"/>
</dbReference>
<reference evidence="11" key="3">
    <citation type="submission" date="2025-09" db="UniProtKB">
        <authorList>
            <consortium name="Ensembl"/>
        </authorList>
    </citation>
    <scope>IDENTIFICATION</scope>
</reference>
<dbReference type="PANTHER" id="PTHR23037:SF34">
    <property type="entry name" value="THROMBOPOIETIN RECEPTOR ISOFORM X1"/>
    <property type="match status" value="1"/>
</dbReference>
<dbReference type="InterPro" id="IPR036116">
    <property type="entry name" value="FN3_sf"/>
</dbReference>
<reference evidence="11" key="1">
    <citation type="submission" date="2021-04" db="EMBL/GenBank/DDBJ databases">
        <authorList>
            <consortium name="Wellcome Sanger Institute Data Sharing"/>
        </authorList>
    </citation>
    <scope>NUCLEOTIDE SEQUENCE [LARGE SCALE GENOMIC DNA]</scope>
</reference>
<name>A0A3Q1JGQ0_ANATE</name>
<feature type="domain" description="Fibronectin type-III" evidence="10">
    <location>
        <begin position="142"/>
        <end position="234"/>
    </location>
</feature>
<organism evidence="11 12">
    <name type="scientific">Anabas testudineus</name>
    <name type="common">Climbing perch</name>
    <name type="synonym">Anthias testudineus</name>
    <dbReference type="NCBI Taxonomy" id="64144"/>
    <lineage>
        <taxon>Eukaryota</taxon>
        <taxon>Metazoa</taxon>
        <taxon>Chordata</taxon>
        <taxon>Craniata</taxon>
        <taxon>Vertebrata</taxon>
        <taxon>Euteleostomi</taxon>
        <taxon>Actinopterygii</taxon>
        <taxon>Neopterygii</taxon>
        <taxon>Teleostei</taxon>
        <taxon>Neoteleostei</taxon>
        <taxon>Acanthomorphata</taxon>
        <taxon>Anabantaria</taxon>
        <taxon>Anabantiformes</taxon>
        <taxon>Anabantoidei</taxon>
        <taxon>Anabantidae</taxon>
        <taxon>Anabas</taxon>
    </lineage>
</organism>
<dbReference type="GO" id="GO:0009897">
    <property type="term" value="C:external side of plasma membrane"/>
    <property type="evidence" value="ECO:0007669"/>
    <property type="project" value="TreeGrafter"/>
</dbReference>
<keyword evidence="7" id="KW-0325">Glycoprotein</keyword>
<dbReference type="Proteomes" id="UP000265040">
    <property type="component" value="Chromosome 4"/>
</dbReference>
<dbReference type="Pfam" id="PF09067">
    <property type="entry name" value="EpoR_lig-bind"/>
    <property type="match status" value="1"/>
</dbReference>
<dbReference type="OMA" id="HGPTYQG"/>
<dbReference type="RefSeq" id="XP_026202138.1">
    <property type="nucleotide sequence ID" value="XM_026346353.1"/>
</dbReference>
<dbReference type="STRING" id="64144.ENSATEP00000029868"/>
<dbReference type="SMART" id="SM00060">
    <property type="entry name" value="FN3"/>
    <property type="match status" value="2"/>
</dbReference>
<protein>
    <recommendedName>
        <fullName evidence="10">Fibronectin type-III domain-containing protein</fullName>
    </recommendedName>
</protein>
<keyword evidence="6" id="KW-0675">Receptor</keyword>
<sequence>MDVSCRREVLLITLWILVGFVPGIPCSDGTVSHMSSEDALLITDKQDPKCFSRTQEDFTCFFMTADNRTYDLLYKIDNQPKERRCAMSVQRTEVGKFLQICSFPKTDVHLFTEIPLEVVERDSNISLYSRTVCVEEHILLDPPFNVSLHQNDQAGQLRASWHTKDTEYCPNTEHRIRYSSKGLAERTKEVGYILDSLVPGEEVQVQVSVKCNFGASGGYWSSWSHPVQAMVPQSADDASLTCFTSDLQNITCEWDGSIYGEEKDYKLFYKTCLSNTLDWTEWVQCLADESFTGLCHFFGDKSREVLVKLSGRPAPLSRTFYTPKFNLNNSIRTFPPGNLRGAPKKDKLCLQWEAPLLSVLTHLQYEVGYQTKGGEPWMAVSLEGPANETCLDVAKGAQYSMKVRAKPVGSTYSGYWSDWSDVLTGDIPPDTGMLLILCIPLLMVITAVILFSLFSMYLGKLKEYFWPPVPNLDKVLQGFLTDINVQKWDLSVNVKQCCEETTSSVVEIMSENKVAGLGKPSQESTQLLSLEEVFSSRENVHGSPGTEVSLDYVTLNKDSTIICPKGNKYVYEQVEEKGDPVVGDELLQICSCSCTDSSVCVTPCLCTVYLNHSYLPVGEADRLNCKVIAARGPGNLYANFPCS</sequence>
<accession>A0A3Q1JGQ0</accession>
<evidence type="ECO:0000256" key="5">
    <source>
        <dbReference type="ARBA" id="ARBA00023136"/>
    </source>
</evidence>
<dbReference type="AlphaFoldDB" id="A0A3Q1JGQ0"/>
<keyword evidence="5 8" id="KW-0472">Membrane</keyword>
<feature type="chain" id="PRO_5018653850" description="Fibronectin type-III domain-containing protein" evidence="9">
    <location>
        <begin position="24"/>
        <end position="643"/>
    </location>
</feature>
<gene>
    <name evidence="11" type="primary">MPL</name>
</gene>
<dbReference type="CDD" id="cd00063">
    <property type="entry name" value="FN3"/>
    <property type="match status" value="1"/>
</dbReference>
<evidence type="ECO:0000256" key="6">
    <source>
        <dbReference type="ARBA" id="ARBA00023170"/>
    </source>
</evidence>
<dbReference type="PROSITE" id="PS50853">
    <property type="entry name" value="FN3"/>
    <property type="match status" value="2"/>
</dbReference>
<evidence type="ECO:0000256" key="3">
    <source>
        <dbReference type="ARBA" id="ARBA00022729"/>
    </source>
</evidence>
<evidence type="ECO:0000313" key="12">
    <source>
        <dbReference type="Proteomes" id="UP000265040"/>
    </source>
</evidence>
<keyword evidence="3 9" id="KW-0732">Signal</keyword>
<reference evidence="11" key="2">
    <citation type="submission" date="2025-08" db="UniProtKB">
        <authorList>
            <consortium name="Ensembl"/>
        </authorList>
    </citation>
    <scope>IDENTIFICATION</scope>
</reference>
<evidence type="ECO:0000256" key="9">
    <source>
        <dbReference type="SAM" id="SignalP"/>
    </source>
</evidence>
<dbReference type="InParanoid" id="A0A3Q1JGQ0"/>
<feature type="transmembrane region" description="Helical" evidence="8">
    <location>
        <begin position="433"/>
        <end position="458"/>
    </location>
</feature>
<keyword evidence="12" id="KW-1185">Reference proteome</keyword>
<dbReference type="InterPro" id="IPR003961">
    <property type="entry name" value="FN3_dom"/>
</dbReference>
<feature type="signal peptide" evidence="9">
    <location>
        <begin position="1"/>
        <end position="23"/>
    </location>
</feature>
<keyword evidence="2 8" id="KW-0812">Transmembrane</keyword>
<dbReference type="GeneTree" id="ENSGT00940000166530"/>
<evidence type="ECO:0000256" key="4">
    <source>
        <dbReference type="ARBA" id="ARBA00022989"/>
    </source>
</evidence>